<feature type="domain" description="Amidohydrolase-related" evidence="7">
    <location>
        <begin position="55"/>
        <end position="340"/>
    </location>
</feature>
<comment type="caution">
    <text evidence="9">The sequence shown here is derived from an EMBL/GenBank/DDBJ whole genome shotgun (WGS) entry which is preliminary data.</text>
</comment>
<keyword evidence="10" id="KW-1185">Reference proteome</keyword>
<comment type="similarity">
    <text evidence="1 6">Belongs to the metallo-dependent hydrolases superfamily. Adenine deaminase family.</text>
</comment>
<dbReference type="InterPro" id="IPR026912">
    <property type="entry name" value="Adenine_deam_C"/>
</dbReference>
<protein>
    <recommendedName>
        <fullName evidence="2 6">Adenine deaminase</fullName>
        <shortName evidence="6">Adenase</shortName>
        <shortName evidence="6">Adenine aminase</shortName>
        <ecNumber evidence="2 6">3.5.4.2</ecNumber>
    </recommendedName>
</protein>
<evidence type="ECO:0000313" key="9">
    <source>
        <dbReference type="EMBL" id="MCY6369462.1"/>
    </source>
</evidence>
<keyword evidence="4 6" id="KW-0464">Manganese</keyword>
<dbReference type="SUPFAM" id="SSF51338">
    <property type="entry name" value="Composite domain of metallo-dependent hydrolases"/>
    <property type="match status" value="1"/>
</dbReference>
<dbReference type="Pfam" id="PF01979">
    <property type="entry name" value="Amidohydro_1"/>
    <property type="match status" value="1"/>
</dbReference>
<keyword evidence="3 6" id="KW-0378">Hydrolase</keyword>
<evidence type="ECO:0000256" key="2">
    <source>
        <dbReference type="ARBA" id="ARBA00012782"/>
    </source>
</evidence>
<dbReference type="InterPro" id="IPR011059">
    <property type="entry name" value="Metal-dep_hydrolase_composite"/>
</dbReference>
<dbReference type="RefSeq" id="WP_268047840.1">
    <property type="nucleotide sequence ID" value="NZ_JAPQES010000001.1"/>
</dbReference>
<organism evidence="9 10">
    <name type="scientific">Clostridium ganghwense</name>
    <dbReference type="NCBI Taxonomy" id="312089"/>
    <lineage>
        <taxon>Bacteria</taxon>
        <taxon>Bacillati</taxon>
        <taxon>Bacillota</taxon>
        <taxon>Clostridia</taxon>
        <taxon>Eubacteriales</taxon>
        <taxon>Clostridiaceae</taxon>
        <taxon>Clostridium</taxon>
    </lineage>
</organism>
<dbReference type="Gene3D" id="2.30.40.10">
    <property type="entry name" value="Urease, subunit C, domain 1"/>
    <property type="match status" value="1"/>
</dbReference>
<dbReference type="Proteomes" id="UP001079657">
    <property type="component" value="Unassembled WGS sequence"/>
</dbReference>
<feature type="domain" description="Adenine deaminase C-terminal" evidence="8">
    <location>
        <begin position="395"/>
        <end position="560"/>
    </location>
</feature>
<comment type="cofactor">
    <cofactor evidence="6">
        <name>Mn(2+)</name>
        <dbReference type="ChEBI" id="CHEBI:29035"/>
    </cofactor>
</comment>
<dbReference type="Gene3D" id="3.20.20.140">
    <property type="entry name" value="Metal-dependent hydrolases"/>
    <property type="match status" value="1"/>
</dbReference>
<reference evidence="9" key="1">
    <citation type="submission" date="2022-12" db="EMBL/GenBank/DDBJ databases">
        <authorList>
            <person name="Wang J."/>
        </authorList>
    </citation>
    <scope>NUCLEOTIDE SEQUENCE</scope>
    <source>
        <strain evidence="9">HY-42-06</strain>
    </source>
</reference>
<dbReference type="InterPro" id="IPR006679">
    <property type="entry name" value="Adenine_deam"/>
</dbReference>
<evidence type="ECO:0000256" key="3">
    <source>
        <dbReference type="ARBA" id="ARBA00022801"/>
    </source>
</evidence>
<dbReference type="EMBL" id="JAPQES010000001">
    <property type="protein sequence ID" value="MCY6369462.1"/>
    <property type="molecule type" value="Genomic_DNA"/>
</dbReference>
<dbReference type="PANTHER" id="PTHR11113:SF2">
    <property type="entry name" value="ADENINE DEAMINASE"/>
    <property type="match status" value="1"/>
</dbReference>
<dbReference type="Pfam" id="PF13382">
    <property type="entry name" value="Adenine_deam_C"/>
    <property type="match status" value="1"/>
</dbReference>
<evidence type="ECO:0000259" key="7">
    <source>
        <dbReference type="Pfam" id="PF01979"/>
    </source>
</evidence>
<sequence>MEIDLLIKNAFIYNTYFKKFINSNAAVLGDKFLHIGKDCIDELKPKKVIDAEGMYVIPGLIDIHMHIESSMTTPINFTQAAVQYGVTTIVADPHEIANVFGTEGIEAMIKCSNVDAVDIFYGIPSCVPSTSKYLETTGGSIGLEEVLKLIKSYDMCCLGEVMNFKGLISEDESLIKSIIQLIKKEKPFMKIEGHCPKITGLDLSKFIYGGVDSDHTQQTPELLKEKIENGMFIEIQEKSLTEENIKFLIENNLYEHFCLVTDDVMIDKLVCGHLNILIKKAVELGMSVENAIYVSTYTSARRMGFSDRGAIAPGKKADFILLSDINKFDIKSVYKDGKEVFNGKVNYTQHDRCFPEHFYNSLDVDYVNEDYFRVPSMVYAGEVNCRAMKINSNTTFTDEVKVVLNSREGELEWQNSECCLVSVLNRYTGQKNKSFGLACGNVIKNGAVAATYAHDQHNLIVMGRNAEDMAVAVNWIIENNGGYCVVKDGKIEAGVELPVGGILSEERIDVLADKLKRVREALQDLGYKHMNEIMSFSTLSLPVSPALKITDKGLIDVKKQEIVSLFY</sequence>
<evidence type="ECO:0000313" key="10">
    <source>
        <dbReference type="Proteomes" id="UP001079657"/>
    </source>
</evidence>
<gene>
    <name evidence="6" type="primary">ade</name>
    <name evidence="9" type="ORF">OXH55_02215</name>
</gene>
<evidence type="ECO:0000256" key="4">
    <source>
        <dbReference type="ARBA" id="ARBA00023211"/>
    </source>
</evidence>
<name>A0ABT4CK80_9CLOT</name>
<dbReference type="InterPro" id="IPR032466">
    <property type="entry name" value="Metal_Hydrolase"/>
</dbReference>
<dbReference type="InterPro" id="IPR006680">
    <property type="entry name" value="Amidohydro-rel"/>
</dbReference>
<evidence type="ECO:0000259" key="8">
    <source>
        <dbReference type="Pfam" id="PF13382"/>
    </source>
</evidence>
<dbReference type="EC" id="3.5.4.2" evidence="2 6"/>
<proteinExistence type="inferred from homology"/>
<dbReference type="CDD" id="cd01295">
    <property type="entry name" value="AdeC"/>
    <property type="match status" value="1"/>
</dbReference>
<dbReference type="PANTHER" id="PTHR11113">
    <property type="entry name" value="N-ACETYLGLUCOSAMINE-6-PHOSPHATE DEACETYLASE"/>
    <property type="match status" value="1"/>
</dbReference>
<evidence type="ECO:0000256" key="5">
    <source>
        <dbReference type="ARBA" id="ARBA00047720"/>
    </source>
</evidence>
<evidence type="ECO:0000256" key="6">
    <source>
        <dbReference type="HAMAP-Rule" id="MF_01518"/>
    </source>
</evidence>
<evidence type="ECO:0000256" key="1">
    <source>
        <dbReference type="ARBA" id="ARBA00006773"/>
    </source>
</evidence>
<dbReference type="HAMAP" id="MF_01518">
    <property type="entry name" value="Adenine_deamin"/>
    <property type="match status" value="1"/>
</dbReference>
<dbReference type="SUPFAM" id="SSF51556">
    <property type="entry name" value="Metallo-dependent hydrolases"/>
    <property type="match status" value="1"/>
</dbReference>
<accession>A0ABT4CK80</accession>
<comment type="catalytic activity">
    <reaction evidence="5 6">
        <text>adenine + H2O + H(+) = hypoxanthine + NH4(+)</text>
        <dbReference type="Rhea" id="RHEA:23688"/>
        <dbReference type="ChEBI" id="CHEBI:15377"/>
        <dbReference type="ChEBI" id="CHEBI:15378"/>
        <dbReference type="ChEBI" id="CHEBI:16708"/>
        <dbReference type="ChEBI" id="CHEBI:17368"/>
        <dbReference type="ChEBI" id="CHEBI:28938"/>
        <dbReference type="EC" id="3.5.4.2"/>
    </reaction>
</comment>